<gene>
    <name evidence="1" type="ORF">L1987_79160</name>
</gene>
<accession>A0ACB8ZFQ3</accession>
<proteinExistence type="predicted"/>
<reference evidence="2" key="1">
    <citation type="journal article" date="2022" name="Mol. Ecol. Resour.">
        <title>The genomes of chicory, endive, great burdock and yacon provide insights into Asteraceae palaeo-polyploidization history and plant inulin production.</title>
        <authorList>
            <person name="Fan W."/>
            <person name="Wang S."/>
            <person name="Wang H."/>
            <person name="Wang A."/>
            <person name="Jiang F."/>
            <person name="Liu H."/>
            <person name="Zhao H."/>
            <person name="Xu D."/>
            <person name="Zhang Y."/>
        </authorList>
    </citation>
    <scope>NUCLEOTIDE SEQUENCE [LARGE SCALE GENOMIC DNA]</scope>
    <source>
        <strain evidence="2">cv. Yunnan</strain>
    </source>
</reference>
<protein>
    <submittedName>
        <fullName evidence="1">Uncharacterized protein</fullName>
    </submittedName>
</protein>
<name>A0ACB8ZFQ3_9ASTR</name>
<comment type="caution">
    <text evidence="1">The sequence shown here is derived from an EMBL/GenBank/DDBJ whole genome shotgun (WGS) entry which is preliminary data.</text>
</comment>
<keyword evidence="2" id="KW-1185">Reference proteome</keyword>
<evidence type="ECO:0000313" key="1">
    <source>
        <dbReference type="EMBL" id="KAI3696150.1"/>
    </source>
</evidence>
<sequence length="97" mass="11648">MWVITKDEDDFDYDIYRIENSDKVMEVGKNIEVEESRAREDEPEVIDVVFAETFTHLMNHLNCENEDKYREDREDMGVRMIGMVGRIWNKSLLKMKL</sequence>
<dbReference type="EMBL" id="CM042043">
    <property type="protein sequence ID" value="KAI3696150.1"/>
    <property type="molecule type" value="Genomic_DNA"/>
</dbReference>
<organism evidence="1 2">
    <name type="scientific">Smallanthus sonchifolius</name>
    <dbReference type="NCBI Taxonomy" id="185202"/>
    <lineage>
        <taxon>Eukaryota</taxon>
        <taxon>Viridiplantae</taxon>
        <taxon>Streptophyta</taxon>
        <taxon>Embryophyta</taxon>
        <taxon>Tracheophyta</taxon>
        <taxon>Spermatophyta</taxon>
        <taxon>Magnoliopsida</taxon>
        <taxon>eudicotyledons</taxon>
        <taxon>Gunneridae</taxon>
        <taxon>Pentapetalae</taxon>
        <taxon>asterids</taxon>
        <taxon>campanulids</taxon>
        <taxon>Asterales</taxon>
        <taxon>Asteraceae</taxon>
        <taxon>Asteroideae</taxon>
        <taxon>Heliantheae alliance</taxon>
        <taxon>Millerieae</taxon>
        <taxon>Smallanthus</taxon>
    </lineage>
</organism>
<dbReference type="Proteomes" id="UP001056120">
    <property type="component" value="Linkage Group LG26"/>
</dbReference>
<reference evidence="1 2" key="2">
    <citation type="journal article" date="2022" name="Mol. Ecol. Resour.">
        <title>The genomes of chicory, endive, great burdock and yacon provide insights into Asteraceae paleo-polyploidization history and plant inulin production.</title>
        <authorList>
            <person name="Fan W."/>
            <person name="Wang S."/>
            <person name="Wang H."/>
            <person name="Wang A."/>
            <person name="Jiang F."/>
            <person name="Liu H."/>
            <person name="Zhao H."/>
            <person name="Xu D."/>
            <person name="Zhang Y."/>
        </authorList>
    </citation>
    <scope>NUCLEOTIDE SEQUENCE [LARGE SCALE GENOMIC DNA]</scope>
    <source>
        <strain evidence="2">cv. Yunnan</strain>
        <tissue evidence="1">Leaves</tissue>
    </source>
</reference>
<evidence type="ECO:0000313" key="2">
    <source>
        <dbReference type="Proteomes" id="UP001056120"/>
    </source>
</evidence>